<accession>A0A1T2XA51</accession>
<dbReference type="STRING" id="1324314.BVG16_16510"/>
<dbReference type="EMBL" id="MSZX01000006">
    <property type="protein sequence ID" value="OPA76771.1"/>
    <property type="molecule type" value="Genomic_DNA"/>
</dbReference>
<dbReference type="InterPro" id="IPR041657">
    <property type="entry name" value="HTH_17"/>
</dbReference>
<gene>
    <name evidence="2" type="ORF">BVG16_16510</name>
</gene>
<sequence>MKETTYGILPEMLTVIQVSEYLNVSRNTVYAWCNSGELPSFKNGNTRRIRKDCLLNWIKEQEKLL</sequence>
<proteinExistence type="predicted"/>
<reference evidence="2 3" key="1">
    <citation type="submission" date="2017-01" db="EMBL/GenBank/DDBJ databases">
        <title>Genome analysis of Paenibacillus selenitrireducens ES3-24.</title>
        <authorList>
            <person name="Xu D."/>
            <person name="Yao R."/>
            <person name="Zheng S."/>
        </authorList>
    </citation>
    <scope>NUCLEOTIDE SEQUENCE [LARGE SCALE GENOMIC DNA]</scope>
    <source>
        <strain evidence="2 3">ES3-24</strain>
    </source>
</reference>
<dbReference type="NCBIfam" id="TIGR01764">
    <property type="entry name" value="excise"/>
    <property type="match status" value="1"/>
</dbReference>
<feature type="domain" description="Helix-turn-helix" evidence="1">
    <location>
        <begin position="12"/>
        <end position="61"/>
    </location>
</feature>
<evidence type="ECO:0000259" key="1">
    <source>
        <dbReference type="Pfam" id="PF12728"/>
    </source>
</evidence>
<dbReference type="InterPro" id="IPR009061">
    <property type="entry name" value="DNA-bd_dom_put_sf"/>
</dbReference>
<dbReference type="RefSeq" id="WP_078499787.1">
    <property type="nucleotide sequence ID" value="NZ_MSZX01000006.1"/>
</dbReference>
<protein>
    <recommendedName>
        <fullName evidence="1">Helix-turn-helix domain-containing protein</fullName>
    </recommendedName>
</protein>
<dbReference type="Proteomes" id="UP000190188">
    <property type="component" value="Unassembled WGS sequence"/>
</dbReference>
<dbReference type="Gene3D" id="1.10.10.10">
    <property type="entry name" value="Winged helix-like DNA-binding domain superfamily/Winged helix DNA-binding domain"/>
    <property type="match status" value="1"/>
</dbReference>
<evidence type="ECO:0000313" key="2">
    <source>
        <dbReference type="EMBL" id="OPA76771.1"/>
    </source>
</evidence>
<keyword evidence="3" id="KW-1185">Reference proteome</keyword>
<evidence type="ECO:0000313" key="3">
    <source>
        <dbReference type="Proteomes" id="UP000190188"/>
    </source>
</evidence>
<organism evidence="2 3">
    <name type="scientific">Paenibacillus selenitireducens</name>
    <dbReference type="NCBI Taxonomy" id="1324314"/>
    <lineage>
        <taxon>Bacteria</taxon>
        <taxon>Bacillati</taxon>
        <taxon>Bacillota</taxon>
        <taxon>Bacilli</taxon>
        <taxon>Bacillales</taxon>
        <taxon>Paenibacillaceae</taxon>
        <taxon>Paenibacillus</taxon>
    </lineage>
</organism>
<name>A0A1T2XA51_9BACL</name>
<dbReference type="Pfam" id="PF12728">
    <property type="entry name" value="HTH_17"/>
    <property type="match status" value="1"/>
</dbReference>
<dbReference type="InterPro" id="IPR036388">
    <property type="entry name" value="WH-like_DNA-bd_sf"/>
</dbReference>
<dbReference type="SUPFAM" id="SSF46955">
    <property type="entry name" value="Putative DNA-binding domain"/>
    <property type="match status" value="1"/>
</dbReference>
<dbReference type="AlphaFoldDB" id="A0A1T2XA51"/>
<dbReference type="InterPro" id="IPR010093">
    <property type="entry name" value="SinI_DNA-bd"/>
</dbReference>
<dbReference type="OrthoDB" id="2660820at2"/>
<dbReference type="GO" id="GO:0003677">
    <property type="term" value="F:DNA binding"/>
    <property type="evidence" value="ECO:0007669"/>
    <property type="project" value="InterPro"/>
</dbReference>
<comment type="caution">
    <text evidence="2">The sequence shown here is derived from an EMBL/GenBank/DDBJ whole genome shotgun (WGS) entry which is preliminary data.</text>
</comment>